<evidence type="ECO:0000313" key="1">
    <source>
        <dbReference type="EMBL" id="QJA91117.1"/>
    </source>
</evidence>
<evidence type="ECO:0000313" key="2">
    <source>
        <dbReference type="EMBL" id="QJI02763.1"/>
    </source>
</evidence>
<sequence length="45" mass="5416">MPGRRLKTNWGFEKYEEMKKSLIEKNLTSIDYEEEILKISHFLGI</sequence>
<accession>A0A6M3L7X9</accession>
<protein>
    <submittedName>
        <fullName evidence="1">Uncharacterized protein</fullName>
    </submittedName>
</protein>
<proteinExistence type="predicted"/>
<name>A0A6M3L7X9_9ZZZZ</name>
<dbReference type="EMBL" id="MT145028">
    <property type="protein sequence ID" value="QJI02763.1"/>
    <property type="molecule type" value="Genomic_DNA"/>
</dbReference>
<organism evidence="1">
    <name type="scientific">viral metagenome</name>
    <dbReference type="NCBI Taxonomy" id="1070528"/>
    <lineage>
        <taxon>unclassified sequences</taxon>
        <taxon>metagenomes</taxon>
        <taxon>organismal metagenomes</taxon>
    </lineage>
</organism>
<dbReference type="AlphaFoldDB" id="A0A6M3L7X9"/>
<reference evidence="1" key="1">
    <citation type="submission" date="2020-03" db="EMBL/GenBank/DDBJ databases">
        <title>The deep terrestrial virosphere.</title>
        <authorList>
            <person name="Holmfeldt K."/>
            <person name="Nilsson E."/>
            <person name="Simone D."/>
            <person name="Lopez-Fernandez M."/>
            <person name="Wu X."/>
            <person name="de Brujin I."/>
            <person name="Lundin D."/>
            <person name="Andersson A."/>
            <person name="Bertilsson S."/>
            <person name="Dopson M."/>
        </authorList>
    </citation>
    <scope>NUCLEOTIDE SEQUENCE</scope>
    <source>
        <strain evidence="1">MM415B03470</strain>
        <strain evidence="2">TM448B03609</strain>
    </source>
</reference>
<gene>
    <name evidence="1" type="ORF">MM415B03470_0005</name>
    <name evidence="2" type="ORF">TM448B03609_0010</name>
</gene>
<dbReference type="EMBL" id="MT142963">
    <property type="protein sequence ID" value="QJA91117.1"/>
    <property type="molecule type" value="Genomic_DNA"/>
</dbReference>